<dbReference type="Gene3D" id="3.40.50.1820">
    <property type="entry name" value="alpha/beta hydrolase"/>
    <property type="match status" value="1"/>
</dbReference>
<keyword evidence="5" id="KW-0256">Endoplasmic reticulum</keyword>
<evidence type="ECO:0000259" key="8">
    <source>
        <dbReference type="Pfam" id="PF05057"/>
    </source>
</evidence>
<name>A0A384JC81_BOTFB</name>
<proteinExistence type="inferred from homology"/>
<dbReference type="InterPro" id="IPR029058">
    <property type="entry name" value="AB_hydrolase_fold"/>
</dbReference>
<dbReference type="GO" id="GO:0016020">
    <property type="term" value="C:membrane"/>
    <property type="evidence" value="ECO:0007669"/>
    <property type="project" value="UniProtKB-SubCell"/>
</dbReference>
<dbReference type="SUPFAM" id="SSF53474">
    <property type="entry name" value="alpha/beta-Hydrolases"/>
    <property type="match status" value="1"/>
</dbReference>
<gene>
    <name evidence="9" type="ORF">BCIN_03g02100</name>
</gene>
<evidence type="ECO:0000256" key="1">
    <source>
        <dbReference type="ARBA" id="ARBA00004173"/>
    </source>
</evidence>
<reference evidence="9 10" key="3">
    <citation type="journal article" date="2017" name="Mol. Plant Pathol.">
        <title>A gapless genome sequence of the fungus Botrytis cinerea.</title>
        <authorList>
            <person name="Van Kan J.A."/>
            <person name="Stassen J.H."/>
            <person name="Mosbach A."/>
            <person name="Van Der Lee T.A."/>
            <person name="Faino L."/>
            <person name="Farmer A.D."/>
            <person name="Papasotiriou D.G."/>
            <person name="Zhou S."/>
            <person name="Seidl M.F."/>
            <person name="Cottam E."/>
            <person name="Edel D."/>
            <person name="Hahn M."/>
            <person name="Schwartz D.C."/>
            <person name="Dietrich R.A."/>
            <person name="Widdison S."/>
            <person name="Scalliet G."/>
        </authorList>
    </citation>
    <scope>NUCLEOTIDE SEQUENCE [LARGE SCALE GENOMIC DNA]</scope>
    <source>
        <strain evidence="9 10">B05.10</strain>
    </source>
</reference>
<dbReference type="PANTHER" id="PTHR48182">
    <property type="entry name" value="PROTEIN SERAC1"/>
    <property type="match status" value="1"/>
</dbReference>
<dbReference type="VEuPathDB" id="FungiDB:Bcin03g02100"/>
<dbReference type="OrthoDB" id="5086500at2759"/>
<dbReference type="InterPro" id="IPR007751">
    <property type="entry name" value="DUF676_lipase-like"/>
</dbReference>
<accession>A0A384JC81</accession>
<evidence type="ECO:0000256" key="2">
    <source>
        <dbReference type="ARBA" id="ARBA00004240"/>
    </source>
</evidence>
<dbReference type="RefSeq" id="XP_024547568.1">
    <property type="nucleotide sequence ID" value="XM_024691795.1"/>
</dbReference>
<evidence type="ECO:0000256" key="3">
    <source>
        <dbReference type="ARBA" id="ARBA00004370"/>
    </source>
</evidence>
<evidence type="ECO:0000256" key="5">
    <source>
        <dbReference type="ARBA" id="ARBA00022824"/>
    </source>
</evidence>
<evidence type="ECO:0000256" key="4">
    <source>
        <dbReference type="ARBA" id="ARBA00007920"/>
    </source>
</evidence>
<dbReference type="KEGG" id="bfu:BCIN_03g02100"/>
<dbReference type="Proteomes" id="UP000001798">
    <property type="component" value="Chromosome 3"/>
</dbReference>
<comment type="similarity">
    <text evidence="4">Belongs to the putative lipase ROG1 family.</text>
</comment>
<comment type="subcellular location">
    <subcellularLocation>
        <location evidence="2">Endoplasmic reticulum</location>
    </subcellularLocation>
    <subcellularLocation>
        <location evidence="3">Membrane</location>
    </subcellularLocation>
    <subcellularLocation>
        <location evidence="1">Mitochondrion</location>
    </subcellularLocation>
</comment>
<protein>
    <recommendedName>
        <fullName evidence="8">DUF676 domain-containing protein</fullName>
    </recommendedName>
</protein>
<dbReference type="GeneID" id="5439897"/>
<dbReference type="InterPro" id="IPR052374">
    <property type="entry name" value="SERAC1"/>
</dbReference>
<dbReference type="PANTHER" id="PTHR48182:SF2">
    <property type="entry name" value="PROTEIN SERAC1"/>
    <property type="match status" value="1"/>
</dbReference>
<keyword evidence="10" id="KW-1185">Reference proteome</keyword>
<keyword evidence="7" id="KW-0472">Membrane</keyword>
<evidence type="ECO:0000256" key="7">
    <source>
        <dbReference type="ARBA" id="ARBA00023136"/>
    </source>
</evidence>
<dbReference type="EMBL" id="CP009807">
    <property type="protein sequence ID" value="ATZ47934.1"/>
    <property type="molecule type" value="Genomic_DNA"/>
</dbReference>
<keyword evidence="6" id="KW-0496">Mitochondrion</keyword>
<reference evidence="9 10" key="1">
    <citation type="journal article" date="2011" name="PLoS Genet.">
        <title>Genomic analysis of the necrotrophic fungal pathogens Sclerotinia sclerotiorum and Botrytis cinerea.</title>
        <authorList>
            <person name="Amselem J."/>
            <person name="Cuomo C.A."/>
            <person name="van Kan J.A."/>
            <person name="Viaud M."/>
            <person name="Benito E.P."/>
            <person name="Couloux A."/>
            <person name="Coutinho P.M."/>
            <person name="de Vries R.P."/>
            <person name="Dyer P.S."/>
            <person name="Fillinger S."/>
            <person name="Fournier E."/>
            <person name="Gout L."/>
            <person name="Hahn M."/>
            <person name="Kohn L."/>
            <person name="Lapalu N."/>
            <person name="Plummer K.M."/>
            <person name="Pradier J.M."/>
            <person name="Quevillon E."/>
            <person name="Sharon A."/>
            <person name="Simon A."/>
            <person name="ten Have A."/>
            <person name="Tudzynski B."/>
            <person name="Tudzynski P."/>
            <person name="Wincker P."/>
            <person name="Andrew M."/>
            <person name="Anthouard V."/>
            <person name="Beever R.E."/>
            <person name="Beffa R."/>
            <person name="Benoit I."/>
            <person name="Bouzid O."/>
            <person name="Brault B."/>
            <person name="Chen Z."/>
            <person name="Choquer M."/>
            <person name="Collemare J."/>
            <person name="Cotton P."/>
            <person name="Danchin E.G."/>
            <person name="Da Silva C."/>
            <person name="Gautier A."/>
            <person name="Giraud C."/>
            <person name="Giraud T."/>
            <person name="Gonzalez C."/>
            <person name="Grossetete S."/>
            <person name="Guldener U."/>
            <person name="Henrissat B."/>
            <person name="Howlett B.J."/>
            <person name="Kodira C."/>
            <person name="Kretschmer M."/>
            <person name="Lappartient A."/>
            <person name="Leroch M."/>
            <person name="Levis C."/>
            <person name="Mauceli E."/>
            <person name="Neuveglise C."/>
            <person name="Oeser B."/>
            <person name="Pearson M."/>
            <person name="Poulain J."/>
            <person name="Poussereau N."/>
            <person name="Quesneville H."/>
            <person name="Rascle C."/>
            <person name="Schumacher J."/>
            <person name="Segurens B."/>
            <person name="Sexton A."/>
            <person name="Silva E."/>
            <person name="Sirven C."/>
            <person name="Soanes D.M."/>
            <person name="Talbot N.J."/>
            <person name="Templeton M."/>
            <person name="Yandava C."/>
            <person name="Yarden O."/>
            <person name="Zeng Q."/>
            <person name="Rollins J.A."/>
            <person name="Lebrun M.H."/>
            <person name="Dickman M."/>
        </authorList>
    </citation>
    <scope>NUCLEOTIDE SEQUENCE [LARGE SCALE GENOMIC DNA]</scope>
    <source>
        <strain evidence="9 10">B05.10</strain>
    </source>
</reference>
<evidence type="ECO:0000256" key="6">
    <source>
        <dbReference type="ARBA" id="ARBA00023128"/>
    </source>
</evidence>
<organism evidence="9 10">
    <name type="scientific">Botryotinia fuckeliana (strain B05.10)</name>
    <name type="common">Noble rot fungus</name>
    <name type="synonym">Botrytis cinerea</name>
    <dbReference type="NCBI Taxonomy" id="332648"/>
    <lineage>
        <taxon>Eukaryota</taxon>
        <taxon>Fungi</taxon>
        <taxon>Dikarya</taxon>
        <taxon>Ascomycota</taxon>
        <taxon>Pezizomycotina</taxon>
        <taxon>Leotiomycetes</taxon>
        <taxon>Helotiales</taxon>
        <taxon>Sclerotiniaceae</taxon>
        <taxon>Botrytis</taxon>
    </lineage>
</organism>
<evidence type="ECO:0000313" key="9">
    <source>
        <dbReference type="EMBL" id="ATZ47934.1"/>
    </source>
</evidence>
<reference evidence="9 10" key="2">
    <citation type="journal article" date="2012" name="Eukaryot. Cell">
        <title>Genome update of Botrytis cinerea strains B05.10 and T4.</title>
        <authorList>
            <person name="Staats M."/>
            <person name="van Kan J.A."/>
        </authorList>
    </citation>
    <scope>NUCLEOTIDE SEQUENCE [LARGE SCALE GENOMIC DNA]</scope>
    <source>
        <strain evidence="9 10">B05.10</strain>
    </source>
</reference>
<dbReference type="GO" id="GO:0005739">
    <property type="term" value="C:mitochondrion"/>
    <property type="evidence" value="ECO:0007669"/>
    <property type="project" value="UniProtKB-SubCell"/>
</dbReference>
<sequence>MSELAALTEVFCGENPIVDIIAVHGLNGDSVKTWTSKTNNKFWLGDADMLPCAMKQSRILTFRYNAAVTALFGKTSADRILHHAQTLVAELVADRQINDAEHRPIIFICHSLGGIIVKRALVYSCSRTSKAVEHLHSIFVSTYGILFMGTPHNGSSLTSLASMSRRMLDALLPSKVVSTDGQLLDALREGSETLQNISDMFIPLMKQFRIYFFWEQCKTDFGTKLDYVVESSSAAPILDSIERAGLPYDHSNMCKFASRSAGGYSIVVAALMRYSKDAPNTISRRWDNAAVMFRSARKNEAAELCS</sequence>
<evidence type="ECO:0000313" key="10">
    <source>
        <dbReference type="Proteomes" id="UP000001798"/>
    </source>
</evidence>
<feature type="domain" description="DUF676" evidence="8">
    <location>
        <begin position="74"/>
        <end position="184"/>
    </location>
</feature>
<dbReference type="Pfam" id="PF05057">
    <property type="entry name" value="DUF676"/>
    <property type="match status" value="1"/>
</dbReference>
<dbReference type="AlphaFoldDB" id="A0A384JC81"/>
<dbReference type="GO" id="GO:0005783">
    <property type="term" value="C:endoplasmic reticulum"/>
    <property type="evidence" value="ECO:0007669"/>
    <property type="project" value="UniProtKB-SubCell"/>
</dbReference>